<evidence type="ECO:0000313" key="4">
    <source>
        <dbReference type="EMBL" id="CAE0636489.1"/>
    </source>
</evidence>
<feature type="compositionally biased region" description="Basic and acidic residues" evidence="2">
    <location>
        <begin position="210"/>
        <end position="233"/>
    </location>
</feature>
<feature type="region of interest" description="Disordered" evidence="2">
    <location>
        <begin position="204"/>
        <end position="252"/>
    </location>
</feature>
<evidence type="ECO:0000259" key="3">
    <source>
        <dbReference type="PROSITE" id="PS50800"/>
    </source>
</evidence>
<dbReference type="EMBL" id="HBIU01033079">
    <property type="protein sequence ID" value="CAE0636489.1"/>
    <property type="molecule type" value="Transcribed_RNA"/>
</dbReference>
<dbReference type="InterPro" id="IPR003034">
    <property type="entry name" value="SAP_dom"/>
</dbReference>
<dbReference type="PROSITE" id="PS50800">
    <property type="entry name" value="SAP"/>
    <property type="match status" value="1"/>
</dbReference>
<reference evidence="4" key="1">
    <citation type="submission" date="2021-01" db="EMBL/GenBank/DDBJ databases">
        <authorList>
            <person name="Corre E."/>
            <person name="Pelletier E."/>
            <person name="Niang G."/>
            <person name="Scheremetjew M."/>
            <person name="Finn R."/>
            <person name="Kale V."/>
            <person name="Holt S."/>
            <person name="Cochrane G."/>
            <person name="Meng A."/>
            <person name="Brown T."/>
            <person name="Cohen L."/>
        </authorList>
    </citation>
    <scope>NUCLEOTIDE SEQUENCE</scope>
    <source>
        <strain evidence="4">CCMP3107</strain>
    </source>
</reference>
<dbReference type="SUPFAM" id="SSF55729">
    <property type="entry name" value="Acyl-CoA N-acyltransferases (Nat)"/>
    <property type="match status" value="1"/>
</dbReference>
<protein>
    <recommendedName>
        <fullName evidence="3">SAP domain-containing protein</fullName>
    </recommendedName>
</protein>
<feature type="domain" description="SAP" evidence="3">
    <location>
        <begin position="255"/>
        <end position="289"/>
    </location>
</feature>
<sequence>MTCHVCYGQGKEAKSYGAGEGPGKAKARSAAVAALLRAFLEGYPAAGDGLTMPGEDDPIVAIHKEVVKELVKERQAQAAALPACQDPAEVLERSKLQYETKSDKQVWGNIVNRFATSLNKTKVTRNVFIKAGQFKATCELELTPENQTRFRLPEVITVTAEDPNKGVAKNTSMYTVCKLLWPDCATYEEVSAELDKLVQEVKGLSAPKRKASETSETPSKKSKIEAKEGEAGADKAVSSEKAPAAMEVEEEKPDYGAMTVAQLKDALREKDLPQNGVKAKLVKRLEDHFEEQQAKRRVAAAEEEEAEEAGGGGPPAYRFAAALCAAFDGEPSNGIITRLLATEEDIDTVLASQDNSVALTKEDFLQDILGKDPLAHVAVAEKEGKLSAFALFSFDFSFEFGRIIRLKQLRVVDPNDGDKNSIFTELLHKLSTLTISAGCTSLLWEGQKDDKAAQKAFETDGNSIDGQITSRIMYKKAALSDFIEKYELDFSSV</sequence>
<dbReference type="Gene3D" id="1.10.720.30">
    <property type="entry name" value="SAP domain"/>
    <property type="match status" value="1"/>
</dbReference>
<organism evidence="4">
    <name type="scientific">Heterosigma akashiwo</name>
    <name type="common">Chromophytic alga</name>
    <name type="synonym">Heterosigma carterae</name>
    <dbReference type="NCBI Taxonomy" id="2829"/>
    <lineage>
        <taxon>Eukaryota</taxon>
        <taxon>Sar</taxon>
        <taxon>Stramenopiles</taxon>
        <taxon>Ochrophyta</taxon>
        <taxon>Raphidophyceae</taxon>
        <taxon>Chattonellales</taxon>
        <taxon>Chattonellaceae</taxon>
        <taxon>Heterosigma</taxon>
    </lineage>
</organism>
<dbReference type="Gene3D" id="3.40.630.30">
    <property type="match status" value="1"/>
</dbReference>
<name>A0A7S3XZB4_HETAK</name>
<dbReference type="Pfam" id="PF02037">
    <property type="entry name" value="SAP"/>
    <property type="match status" value="1"/>
</dbReference>
<dbReference type="InterPro" id="IPR036361">
    <property type="entry name" value="SAP_dom_sf"/>
</dbReference>
<dbReference type="SUPFAM" id="SSF68906">
    <property type="entry name" value="SAP domain"/>
    <property type="match status" value="1"/>
</dbReference>
<gene>
    <name evidence="4" type="ORF">HAKA00212_LOCUS15251</name>
</gene>
<feature type="coiled-coil region" evidence="1">
    <location>
        <begin position="282"/>
        <end position="309"/>
    </location>
</feature>
<dbReference type="AlphaFoldDB" id="A0A7S3XZB4"/>
<accession>A0A7S3XZB4</accession>
<dbReference type="InterPro" id="IPR016181">
    <property type="entry name" value="Acyl_CoA_acyltransferase"/>
</dbReference>
<dbReference type="SMART" id="SM00513">
    <property type="entry name" value="SAP"/>
    <property type="match status" value="1"/>
</dbReference>
<evidence type="ECO:0000256" key="1">
    <source>
        <dbReference type="SAM" id="Coils"/>
    </source>
</evidence>
<proteinExistence type="predicted"/>
<evidence type="ECO:0000256" key="2">
    <source>
        <dbReference type="SAM" id="MobiDB-lite"/>
    </source>
</evidence>
<keyword evidence="1" id="KW-0175">Coiled coil</keyword>